<reference evidence="1" key="1">
    <citation type="submission" date="2022-04" db="EMBL/GenBank/DDBJ databases">
        <title>Jade perch genome.</title>
        <authorList>
            <person name="Chao B."/>
        </authorList>
    </citation>
    <scope>NUCLEOTIDE SEQUENCE</scope>
    <source>
        <strain evidence="1">CB-2022</strain>
    </source>
</reference>
<accession>A0ACB8WNB3</accession>
<sequence>MFIKAKTSLDLTWQDITHTHTHTLLSAAKCQRAAAAAEAEATAYEEVESGELVKEPHVEEEPLSSVQRTTIYCMRRAAENGEKEHGSEARHFVERQFYVDDGLTSVATPEEAIDLLTRTRKMLAESNLRLHKVASNSSQVMKAFPAEDRATDLKDLDLGVDPLPLQRSLGLSWNLESDSFTYLVSREEKPFTRRGVLSTVNSFYDPLGFVAPITMQGKALMRELSAEQSEWDAPLLPEKESEWNLWKESLKALEDLHIQRCYISVSLSSTQRKELCIFSDASTVAIGAVAYLRAVDTQGQYHVGFVMGKSILAPRPAHTIPRLELCAAVLAVELYELISEEMDTVMDAVKFFTDTKLLRSDRGTNFVGACKELDINTDDTALRNYLQEKGCSWVFNPPHASHMGGSWERLIGVARRILDALLLQRGPTRLTHEVLSTFMAEVMAIMNARPLVPISTDPDTPAVLTPAMILTQKACALSAPSGNFGTAQLYGKQWKQVQCLADTFWKRWRGEYLSSLQGCRKWTKDKPNVKLGDVVLLKDSQAHRNEWPMGLVVKALPSSDKRVRKVEVRTVKDGTAKVFLRPVSETVVLLSETDSDRVQGGPQHSHETWSYEIMNMGECVPITFAHVPTETDTCWSLKQSMDESQNSEIVKEQRSDHIWCTKGTEVIQRFTTEESCLSNEEGVDHRNVRCVADGDPPIQGVCVQKHGGWGGKGGAEQEDGGGVG</sequence>
<dbReference type="EMBL" id="CM041537">
    <property type="protein sequence ID" value="KAI3369530.1"/>
    <property type="molecule type" value="Genomic_DNA"/>
</dbReference>
<dbReference type="Proteomes" id="UP000831701">
    <property type="component" value="Chromosome 7"/>
</dbReference>
<evidence type="ECO:0000313" key="2">
    <source>
        <dbReference type="Proteomes" id="UP000831701"/>
    </source>
</evidence>
<name>A0ACB8WNB3_9TELE</name>
<protein>
    <submittedName>
        <fullName evidence="1">Uncharacterized protein</fullName>
    </submittedName>
</protein>
<keyword evidence="2" id="KW-1185">Reference proteome</keyword>
<gene>
    <name evidence="1" type="ORF">L3Q82_007740</name>
</gene>
<evidence type="ECO:0000313" key="1">
    <source>
        <dbReference type="EMBL" id="KAI3369530.1"/>
    </source>
</evidence>
<organism evidence="1 2">
    <name type="scientific">Scortum barcoo</name>
    <name type="common">barcoo grunter</name>
    <dbReference type="NCBI Taxonomy" id="214431"/>
    <lineage>
        <taxon>Eukaryota</taxon>
        <taxon>Metazoa</taxon>
        <taxon>Chordata</taxon>
        <taxon>Craniata</taxon>
        <taxon>Vertebrata</taxon>
        <taxon>Euteleostomi</taxon>
        <taxon>Actinopterygii</taxon>
        <taxon>Neopterygii</taxon>
        <taxon>Teleostei</taxon>
        <taxon>Neoteleostei</taxon>
        <taxon>Acanthomorphata</taxon>
        <taxon>Eupercaria</taxon>
        <taxon>Centrarchiformes</taxon>
        <taxon>Terapontoidei</taxon>
        <taxon>Terapontidae</taxon>
        <taxon>Scortum</taxon>
    </lineage>
</organism>
<proteinExistence type="predicted"/>
<comment type="caution">
    <text evidence="1">The sequence shown here is derived from an EMBL/GenBank/DDBJ whole genome shotgun (WGS) entry which is preliminary data.</text>
</comment>